<proteinExistence type="predicted"/>
<dbReference type="RefSeq" id="XP_020049488.1">
    <property type="nucleotide sequence ID" value="XM_020192737.1"/>
</dbReference>
<dbReference type="OrthoDB" id="3990977at2759"/>
<dbReference type="Pfam" id="PF17316">
    <property type="entry name" value="Perilipin_2"/>
    <property type="match status" value="1"/>
</dbReference>
<name>A0A1D2VNH6_9ASCO</name>
<reference evidence="3" key="1">
    <citation type="submission" date="2016-05" db="EMBL/GenBank/DDBJ databases">
        <title>Comparative genomics of biotechnologically important yeasts.</title>
        <authorList>
            <consortium name="DOE Joint Genome Institute"/>
            <person name="Riley R."/>
            <person name="Haridas S."/>
            <person name="Wolfe K.H."/>
            <person name="Lopes M.R."/>
            <person name="Hittinger C.T."/>
            <person name="Goker M."/>
            <person name="Salamov A."/>
            <person name="Wisecaver J."/>
            <person name="Long T.M."/>
            <person name="Aerts A.L."/>
            <person name="Barry K."/>
            <person name="Choi C."/>
            <person name="Clum A."/>
            <person name="Coughlan A.Y."/>
            <person name="Deshpande S."/>
            <person name="Douglass A.P."/>
            <person name="Hanson S.J."/>
            <person name="Klenk H.-P."/>
            <person name="Labutti K."/>
            <person name="Lapidus A."/>
            <person name="Lindquist E."/>
            <person name="Lipzen A."/>
            <person name="Meier-Kolthoff J.P."/>
            <person name="Ohm R.A."/>
            <person name="Otillar R.P."/>
            <person name="Pangilinan J."/>
            <person name="Peng Y."/>
            <person name="Rokas A."/>
            <person name="Rosa C.A."/>
            <person name="Scheuner C."/>
            <person name="Sibirny A.A."/>
            <person name="Slot J.C."/>
            <person name="Stielow J.B."/>
            <person name="Sun H."/>
            <person name="Kurtzman C.P."/>
            <person name="Blackwell M."/>
            <person name="Grigoriev I.V."/>
            <person name="Jeffries T.W."/>
        </authorList>
    </citation>
    <scope>NUCLEOTIDE SEQUENCE [LARGE SCALE GENOMIC DNA]</scope>
    <source>
        <strain evidence="3">DSM 1968</strain>
    </source>
</reference>
<feature type="compositionally biased region" description="Low complexity" evidence="1">
    <location>
        <begin position="320"/>
        <end position="339"/>
    </location>
</feature>
<dbReference type="EMBL" id="KV454476">
    <property type="protein sequence ID" value="ODV63181.1"/>
    <property type="molecule type" value="Genomic_DNA"/>
</dbReference>
<evidence type="ECO:0000313" key="2">
    <source>
        <dbReference type="EMBL" id="ODV63181.1"/>
    </source>
</evidence>
<dbReference type="GeneID" id="30966373"/>
<dbReference type="Proteomes" id="UP000095038">
    <property type="component" value="Unassembled WGS sequence"/>
</dbReference>
<sequence length="339" mass="37571">MSNPEPTTEVASSSSNSVEIPTKSLDHLKTYPIFNELVNYLTSLSFVAYLSSFLSSFEVKDKLDNVSKKIPSNYKGFLVTYISQFDQIFNDFVLEKGLDSNFPNLKSLNSDDLKNVKPSLVLNDFVTYLKNLFNKSVNDVKTYKDKEKKNVLKKVNPVVSPVNDKLESFINSYLPSDNNEEGTALKKRNVTTNEKTSINEDDDEVLRMYALASSAYQKVKPIASAKSQELSQVPRKLSDHINNVYAENLKISENSKSKAIKLTGTDLSNEFSTVLNPLVTPLKATLESKLTQVNDKINEVIDNTKNNLDSFVGKIQSSESSPADAPTDAPVAPTDASAV</sequence>
<evidence type="ECO:0000256" key="1">
    <source>
        <dbReference type="SAM" id="MobiDB-lite"/>
    </source>
</evidence>
<feature type="non-terminal residue" evidence="2">
    <location>
        <position position="339"/>
    </location>
</feature>
<feature type="region of interest" description="Disordered" evidence="1">
    <location>
        <begin position="316"/>
        <end position="339"/>
    </location>
</feature>
<protein>
    <submittedName>
        <fullName evidence="2">Uncharacterized protein</fullName>
    </submittedName>
</protein>
<accession>A0A1D2VNH6</accession>
<evidence type="ECO:0000313" key="3">
    <source>
        <dbReference type="Proteomes" id="UP000095038"/>
    </source>
</evidence>
<dbReference type="InParanoid" id="A0A1D2VNH6"/>
<dbReference type="AlphaFoldDB" id="A0A1D2VNH6"/>
<keyword evidence="3" id="KW-1185">Reference proteome</keyword>
<gene>
    <name evidence="2" type="ORF">ASCRUDRAFT_74558</name>
</gene>
<organism evidence="2 3">
    <name type="scientific">Ascoidea rubescens DSM 1968</name>
    <dbReference type="NCBI Taxonomy" id="1344418"/>
    <lineage>
        <taxon>Eukaryota</taxon>
        <taxon>Fungi</taxon>
        <taxon>Dikarya</taxon>
        <taxon>Ascomycota</taxon>
        <taxon>Saccharomycotina</taxon>
        <taxon>Saccharomycetes</taxon>
        <taxon>Ascoideaceae</taxon>
        <taxon>Ascoidea</taxon>
    </lineage>
</organism>